<dbReference type="InterPro" id="IPR022062">
    <property type="entry name" value="DUF3618"/>
</dbReference>
<feature type="region of interest" description="Disordered" evidence="1">
    <location>
        <begin position="185"/>
        <end position="224"/>
    </location>
</feature>
<accession>A0A9X3AIS8</accession>
<dbReference type="RefSeq" id="WP_259628436.1">
    <property type="nucleotide sequence ID" value="NZ_JANYMP010000027.1"/>
</dbReference>
<proteinExistence type="predicted"/>
<evidence type="ECO:0000256" key="1">
    <source>
        <dbReference type="SAM" id="MobiDB-lite"/>
    </source>
</evidence>
<dbReference type="PANTHER" id="PTHR47372:SF11">
    <property type="entry name" value="RE19971P"/>
    <property type="match status" value="1"/>
</dbReference>
<protein>
    <submittedName>
        <fullName evidence="2">DUF3618 domain-containing protein</fullName>
    </submittedName>
</protein>
<dbReference type="AlphaFoldDB" id="A0A9X3AIS8"/>
<feature type="compositionally biased region" description="Basic and acidic residues" evidence="1">
    <location>
        <begin position="199"/>
        <end position="215"/>
    </location>
</feature>
<dbReference type="Proteomes" id="UP001141259">
    <property type="component" value="Unassembled WGS sequence"/>
</dbReference>
<evidence type="ECO:0000313" key="3">
    <source>
        <dbReference type="Proteomes" id="UP001141259"/>
    </source>
</evidence>
<dbReference type="PANTHER" id="PTHR47372">
    <property type="entry name" value="DAUER UP-REGULATED-RELATED"/>
    <property type="match status" value="1"/>
</dbReference>
<name>A0A9X3AIS8_9PSEU</name>
<sequence>MGTSPDRIRQEIDQTRAELVADTNRIVDRTSPKRIAQRRTRSVRRGLTTLREKVMGTVPQATHSASTGVQEHAREAAQVVQDKAQSAAETVSETAGQAAQVVREAPDQAMRQAQGNPLAAGLVAFGAGLLVASLLPATRVEQDAVRQVGERAAEYVEPVKEAIAESGQRLKDEAGGAVQDAVQAVQQTAGEAARSTAEQAKDASSDVADRARESGRTVAGSARD</sequence>
<organism evidence="2 3">
    <name type="scientific">Umezawaea endophytica</name>
    <dbReference type="NCBI Taxonomy" id="1654476"/>
    <lineage>
        <taxon>Bacteria</taxon>
        <taxon>Bacillati</taxon>
        <taxon>Actinomycetota</taxon>
        <taxon>Actinomycetes</taxon>
        <taxon>Pseudonocardiales</taxon>
        <taxon>Pseudonocardiaceae</taxon>
        <taxon>Umezawaea</taxon>
    </lineage>
</organism>
<reference evidence="2" key="1">
    <citation type="submission" date="2022-08" db="EMBL/GenBank/DDBJ databases">
        <authorList>
            <person name="Tistechok S."/>
            <person name="Samborskyy M."/>
            <person name="Roman I."/>
        </authorList>
    </citation>
    <scope>NUCLEOTIDE SEQUENCE</scope>
    <source>
        <strain evidence="2">DSM 103496</strain>
    </source>
</reference>
<evidence type="ECO:0000313" key="2">
    <source>
        <dbReference type="EMBL" id="MCS7482971.1"/>
    </source>
</evidence>
<gene>
    <name evidence="2" type="ORF">NZH93_39500</name>
</gene>
<comment type="caution">
    <text evidence="2">The sequence shown here is derived from an EMBL/GenBank/DDBJ whole genome shotgun (WGS) entry which is preliminary data.</text>
</comment>
<dbReference type="EMBL" id="JANYMP010000027">
    <property type="protein sequence ID" value="MCS7482971.1"/>
    <property type="molecule type" value="Genomic_DNA"/>
</dbReference>
<keyword evidence="3" id="KW-1185">Reference proteome</keyword>
<dbReference type="Pfam" id="PF12277">
    <property type="entry name" value="DUF3618"/>
    <property type="match status" value="1"/>
</dbReference>